<dbReference type="AlphaFoldDB" id="A0A0K1ERX9"/>
<accession>A0A0K1ERX9</accession>
<proteinExistence type="predicted"/>
<name>A0A0K1ERX9_CHOCO</name>
<gene>
    <name evidence="1" type="ORF">CMC5_078410</name>
</gene>
<reference evidence="1 2" key="1">
    <citation type="submission" date="2015-07" db="EMBL/GenBank/DDBJ databases">
        <title>Genome analysis of myxobacterium Chondromyces crocatus Cm c5 reveals a high potential for natural compound synthesis and the genetic basis for the loss of fruiting body formation.</title>
        <authorList>
            <person name="Zaburannyi N."/>
            <person name="Bunk B."/>
            <person name="Maier J."/>
            <person name="Overmann J."/>
            <person name="Mueller R."/>
        </authorList>
    </citation>
    <scope>NUCLEOTIDE SEQUENCE [LARGE SCALE GENOMIC DNA]</scope>
    <source>
        <strain evidence="1 2">Cm c5</strain>
    </source>
</reference>
<protein>
    <submittedName>
        <fullName evidence="1">Uncharacterized protein</fullName>
    </submittedName>
</protein>
<evidence type="ECO:0000313" key="1">
    <source>
        <dbReference type="EMBL" id="AKT43606.1"/>
    </source>
</evidence>
<organism evidence="1 2">
    <name type="scientific">Chondromyces crocatus</name>
    <dbReference type="NCBI Taxonomy" id="52"/>
    <lineage>
        <taxon>Bacteria</taxon>
        <taxon>Pseudomonadati</taxon>
        <taxon>Myxococcota</taxon>
        <taxon>Polyangia</taxon>
        <taxon>Polyangiales</taxon>
        <taxon>Polyangiaceae</taxon>
        <taxon>Chondromyces</taxon>
    </lineage>
</organism>
<keyword evidence="2" id="KW-1185">Reference proteome</keyword>
<dbReference type="EMBL" id="CP012159">
    <property type="protein sequence ID" value="AKT43606.1"/>
    <property type="molecule type" value="Genomic_DNA"/>
</dbReference>
<sequence length="335" mass="36512">MPPVGACRSRAWEYLANRGELLPELSPSLRDETAAVLRGLHPVARRVLDRVHGVWYAENLSDAAAVFLTCSVDEETATGGFILLDAAQFPFDRPLKDVEVPALYWRALALDPGAIVGDDDPLRRPRGSDRISALHHAARYLLLHELGHALSLLAGEFILDGERRMQIRGETGFTGFSWRLMTTDATTLPGTRDGATVRAVVPRYGLDPMTWGTLLDTIGADPDPLVPGYALTRPRRTPATLARDVCAGGLALVGAGFVTPTAARYPTEDFAEMFAHAILADEGKLLPEDRILVDLPGCGRRRLPSPYHAASVAPKRAYLEHALGLDGGRWRSARR</sequence>
<evidence type="ECO:0000313" key="2">
    <source>
        <dbReference type="Proteomes" id="UP000067626"/>
    </source>
</evidence>
<dbReference type="KEGG" id="ccro:CMC5_078410"/>
<dbReference type="Proteomes" id="UP000067626">
    <property type="component" value="Chromosome"/>
</dbReference>